<accession>A0A9Q1IVP6</accession>
<feature type="region of interest" description="Disordered" evidence="1">
    <location>
        <begin position="114"/>
        <end position="145"/>
    </location>
</feature>
<dbReference type="OrthoDB" id="447743at2759"/>
<evidence type="ECO:0000256" key="1">
    <source>
        <dbReference type="SAM" id="MobiDB-lite"/>
    </source>
</evidence>
<keyword evidence="3" id="KW-1185">Reference proteome</keyword>
<proteinExistence type="predicted"/>
<dbReference type="Proteomes" id="UP001152622">
    <property type="component" value="Chromosome 6"/>
</dbReference>
<reference evidence="2" key="1">
    <citation type="journal article" date="2023" name="Science">
        <title>Genome structures resolve the early diversification of teleost fishes.</title>
        <authorList>
            <person name="Parey E."/>
            <person name="Louis A."/>
            <person name="Montfort J."/>
            <person name="Bouchez O."/>
            <person name="Roques C."/>
            <person name="Iampietro C."/>
            <person name="Lluch J."/>
            <person name="Castinel A."/>
            <person name="Donnadieu C."/>
            <person name="Desvignes T."/>
            <person name="Floi Bucao C."/>
            <person name="Jouanno E."/>
            <person name="Wen M."/>
            <person name="Mejri S."/>
            <person name="Dirks R."/>
            <person name="Jansen H."/>
            <person name="Henkel C."/>
            <person name="Chen W.J."/>
            <person name="Zahm M."/>
            <person name="Cabau C."/>
            <person name="Klopp C."/>
            <person name="Thompson A.W."/>
            <person name="Robinson-Rechavi M."/>
            <person name="Braasch I."/>
            <person name="Lecointre G."/>
            <person name="Bobe J."/>
            <person name="Postlethwait J.H."/>
            <person name="Berthelot C."/>
            <person name="Roest Crollius H."/>
            <person name="Guiguen Y."/>
        </authorList>
    </citation>
    <scope>NUCLEOTIDE SEQUENCE</scope>
    <source>
        <strain evidence="2">WJC10195</strain>
    </source>
</reference>
<comment type="caution">
    <text evidence="2">The sequence shown here is derived from an EMBL/GenBank/DDBJ whole genome shotgun (WGS) entry which is preliminary data.</text>
</comment>
<sequence>MTLRLRETLCAAEGSASELCVFVPEHDEKRGGIEAAFERKKTKYSELAAECREAGWKTTIYPVEIGCRGFVGQSTTRLLRDAGVAGGKLKKATKELAEEVEKGSFWLWLRRKDKGGERTPDPDASCRGWQGDVPVTAPPPGDVPGLKERNVDEWWFLADDPAADP</sequence>
<organism evidence="2 3">
    <name type="scientific">Synaphobranchus kaupii</name>
    <name type="common">Kaup's arrowtooth eel</name>
    <dbReference type="NCBI Taxonomy" id="118154"/>
    <lineage>
        <taxon>Eukaryota</taxon>
        <taxon>Metazoa</taxon>
        <taxon>Chordata</taxon>
        <taxon>Craniata</taxon>
        <taxon>Vertebrata</taxon>
        <taxon>Euteleostomi</taxon>
        <taxon>Actinopterygii</taxon>
        <taxon>Neopterygii</taxon>
        <taxon>Teleostei</taxon>
        <taxon>Anguilliformes</taxon>
        <taxon>Synaphobranchidae</taxon>
        <taxon>Synaphobranchus</taxon>
    </lineage>
</organism>
<gene>
    <name evidence="2" type="ORF">SKAU_G00196360</name>
</gene>
<evidence type="ECO:0000313" key="3">
    <source>
        <dbReference type="Proteomes" id="UP001152622"/>
    </source>
</evidence>
<name>A0A9Q1IVP6_SYNKA</name>
<protein>
    <submittedName>
        <fullName evidence="2">Uncharacterized protein</fullName>
    </submittedName>
</protein>
<evidence type="ECO:0000313" key="2">
    <source>
        <dbReference type="EMBL" id="KAJ8356842.1"/>
    </source>
</evidence>
<dbReference type="AlphaFoldDB" id="A0A9Q1IVP6"/>
<dbReference type="EMBL" id="JAINUF010000006">
    <property type="protein sequence ID" value="KAJ8356842.1"/>
    <property type="molecule type" value="Genomic_DNA"/>
</dbReference>